<comment type="caution">
    <text evidence="1">The sequence shown here is derived from an EMBL/GenBank/DDBJ whole genome shotgun (WGS) entry which is preliminary data.</text>
</comment>
<protein>
    <submittedName>
        <fullName evidence="1">Uncharacterized protein</fullName>
    </submittedName>
</protein>
<gene>
    <name evidence="1" type="ORF">MD483_15880</name>
</gene>
<dbReference type="RefSeq" id="WP_265688503.1">
    <property type="nucleotide sequence ID" value="NZ_JAKRRX010000105.1"/>
</dbReference>
<evidence type="ECO:0000313" key="2">
    <source>
        <dbReference type="Proteomes" id="UP001155586"/>
    </source>
</evidence>
<sequence length="232" mass="26419">MILSAKRKMLWVSIALILSLVGIIWSLYSTQNANQQESIRVSGSKPSDATVKVWANYWVHGDDCEAYSYDMFGRKAHKGGKITTFFTQNDTESDDSYEFKVPYSPYTNSKNCVVELRDIKVEAYNAFDSGGFAQLRIYQSGTKYNNKPIDLSSKIIARDCNGHLYEWAKDIWKGIIGCYYFVDDKKLSEGSQTNAEKVYFDFSQFNDDTVIHYDILAGDDYRSAPLDPQTGK</sequence>
<reference evidence="1" key="1">
    <citation type="submission" date="2022-02" db="EMBL/GenBank/DDBJ databases">
        <title>Vibrio sp. nov., a new bacterium isolated from Bohai sea, China.</title>
        <authorList>
            <person name="Yuan Y."/>
        </authorList>
    </citation>
    <scope>NUCLEOTIDE SEQUENCE</scope>
    <source>
        <strain evidence="1">DBSS07</strain>
    </source>
</reference>
<proteinExistence type="predicted"/>
<dbReference type="Proteomes" id="UP001155586">
    <property type="component" value="Unassembled WGS sequence"/>
</dbReference>
<dbReference type="AlphaFoldDB" id="A0A9X3CIA0"/>
<keyword evidence="2" id="KW-1185">Reference proteome</keyword>
<name>A0A9X3CIA0_9VIBR</name>
<accession>A0A9X3CIA0</accession>
<evidence type="ECO:0000313" key="1">
    <source>
        <dbReference type="EMBL" id="MCW8335300.1"/>
    </source>
</evidence>
<dbReference type="EMBL" id="JAKRRX010000105">
    <property type="protein sequence ID" value="MCW8335300.1"/>
    <property type="molecule type" value="Genomic_DNA"/>
</dbReference>
<organism evidence="1 2">
    <name type="scientific">Vibrio paucivorans</name>
    <dbReference type="NCBI Taxonomy" id="2829489"/>
    <lineage>
        <taxon>Bacteria</taxon>
        <taxon>Pseudomonadati</taxon>
        <taxon>Pseudomonadota</taxon>
        <taxon>Gammaproteobacteria</taxon>
        <taxon>Vibrionales</taxon>
        <taxon>Vibrionaceae</taxon>
        <taxon>Vibrio</taxon>
    </lineage>
</organism>